<evidence type="ECO:0000256" key="7">
    <source>
        <dbReference type="SAM" id="MobiDB-lite"/>
    </source>
</evidence>
<comment type="similarity">
    <text evidence="2">Belongs to the vasculin family.</text>
</comment>
<keyword evidence="8" id="KW-1185">Reference proteome</keyword>
<evidence type="ECO:0000256" key="5">
    <source>
        <dbReference type="ARBA" id="ARBA00023163"/>
    </source>
</evidence>
<feature type="region of interest" description="Disordered" evidence="7">
    <location>
        <begin position="413"/>
        <end position="450"/>
    </location>
</feature>
<dbReference type="Proteomes" id="UP000694865">
    <property type="component" value="Unplaced"/>
</dbReference>
<feature type="compositionally biased region" description="Basic residues" evidence="7">
    <location>
        <begin position="28"/>
        <end position="42"/>
    </location>
</feature>
<proteinExistence type="inferred from homology"/>
<feature type="compositionally biased region" description="Polar residues" evidence="7">
    <location>
        <begin position="360"/>
        <end position="380"/>
    </location>
</feature>
<feature type="region of interest" description="Disordered" evidence="7">
    <location>
        <begin position="560"/>
        <end position="580"/>
    </location>
</feature>
<sequence>MPVDVMANPPQHDFAPAWLNFSTEQKPNKAHHHHHHHLHGRHDRNSRSYDPHVGHRLGNQRHYSSESHLEFDGAVIPPPAHHLGYGYRGRDDKRHYPPEGFIRHHSLDDDRYHHNYYQSGGDPVYPPGAQIWRGGYTRDTIYQHPNARYCGNGSYPVPVPSTNYHGNRGSSGGRQRYNSGSRNGYHERGHQDSVEEEVVSGNGKETEKENEASNNNNSVDTGEQFEQEFPSLSGDGIGGKDNQSSKLAGVWDKPMNSKIHGAGGRRMQLIQKPLRNENNDANTNTTSSNNSGSGDSATHAKLNPHAGIVNQANKTATCNSASSIYKSLVPSKGITKSAPRKVSPSIVKELNHKPAVTTPIQIKPSSTFPPATTQSFTKEQIPQRPASTPPMEILNPRLVSAQTKKMDKKSDFLKELRKGGNNNNRDDETKDWFIEGDSRQVNGDDSDEGNVFDSDIKIGDVNSVHEEDNINVDKLDVICLEGMTISPGSSPMRAELSSSLEAERRLLREMGWQEDIDEKPLTEDELKEFQAKTAKLNSKPSKLRNGFNHMWSPVHNITNIDLNDSASSCSDTSDEEEEEP</sequence>
<reference evidence="9" key="1">
    <citation type="submission" date="2025-08" db="UniProtKB">
        <authorList>
            <consortium name="RefSeq"/>
        </authorList>
    </citation>
    <scope>IDENTIFICATION</scope>
    <source>
        <tissue evidence="9">Testes</tissue>
    </source>
</reference>
<dbReference type="RefSeq" id="XP_006817739.1">
    <property type="nucleotide sequence ID" value="XM_006817676.1"/>
</dbReference>
<comment type="subcellular location">
    <subcellularLocation>
        <location evidence="1">Nucleus</location>
    </subcellularLocation>
</comment>
<feature type="compositionally biased region" description="Basic and acidic residues" evidence="7">
    <location>
        <begin position="413"/>
        <end position="438"/>
    </location>
</feature>
<evidence type="ECO:0000313" key="8">
    <source>
        <dbReference type="Proteomes" id="UP000694865"/>
    </source>
</evidence>
<keyword evidence="3" id="KW-0805">Transcription regulation</keyword>
<feature type="compositionally biased region" description="Low complexity" evidence="7">
    <location>
        <begin position="279"/>
        <end position="297"/>
    </location>
</feature>
<evidence type="ECO:0000256" key="4">
    <source>
        <dbReference type="ARBA" id="ARBA00023125"/>
    </source>
</evidence>
<feature type="region of interest" description="Disordered" evidence="7">
    <location>
        <begin position="360"/>
        <end position="391"/>
    </location>
</feature>
<dbReference type="PANTHER" id="PTHR14339">
    <property type="entry name" value="VASCULIN"/>
    <property type="match status" value="1"/>
</dbReference>
<evidence type="ECO:0000256" key="2">
    <source>
        <dbReference type="ARBA" id="ARBA00010099"/>
    </source>
</evidence>
<feature type="region of interest" description="Disordered" evidence="7">
    <location>
        <begin position="25"/>
        <end position="47"/>
    </location>
</feature>
<keyword evidence="5" id="KW-0804">Transcription</keyword>
<gene>
    <name evidence="9" type="primary">LOC100369520</name>
</gene>
<keyword evidence="6" id="KW-0539">Nucleus</keyword>
<name>A0ABM0MCJ8_SACKO</name>
<dbReference type="Pfam" id="PF15337">
    <property type="entry name" value="Vasculin"/>
    <property type="match status" value="1"/>
</dbReference>
<dbReference type="InterPro" id="IPR028128">
    <property type="entry name" value="Vasculin_fam"/>
</dbReference>
<organism evidence="8 9">
    <name type="scientific">Saccoglossus kowalevskii</name>
    <name type="common">Acorn worm</name>
    <dbReference type="NCBI Taxonomy" id="10224"/>
    <lineage>
        <taxon>Eukaryota</taxon>
        <taxon>Metazoa</taxon>
        <taxon>Hemichordata</taxon>
        <taxon>Enteropneusta</taxon>
        <taxon>Harrimaniidae</taxon>
        <taxon>Saccoglossus</taxon>
    </lineage>
</organism>
<evidence type="ECO:0000256" key="6">
    <source>
        <dbReference type="ARBA" id="ARBA00023242"/>
    </source>
</evidence>
<feature type="compositionally biased region" description="Basic and acidic residues" evidence="7">
    <location>
        <begin position="184"/>
        <end position="193"/>
    </location>
</feature>
<accession>A0ABM0MCJ8</accession>
<feature type="region of interest" description="Disordered" evidence="7">
    <location>
        <begin position="277"/>
        <end position="301"/>
    </location>
</feature>
<dbReference type="GeneID" id="100369520"/>
<evidence type="ECO:0000256" key="1">
    <source>
        <dbReference type="ARBA" id="ARBA00004123"/>
    </source>
</evidence>
<dbReference type="PANTHER" id="PTHR14339:SF12">
    <property type="entry name" value="VASCULIN"/>
    <property type="match status" value="1"/>
</dbReference>
<feature type="region of interest" description="Disordered" evidence="7">
    <location>
        <begin position="160"/>
        <end position="248"/>
    </location>
</feature>
<evidence type="ECO:0000256" key="3">
    <source>
        <dbReference type="ARBA" id="ARBA00023015"/>
    </source>
</evidence>
<protein>
    <submittedName>
        <fullName evidence="9">Vasculin-like isoform X1</fullName>
    </submittedName>
</protein>
<evidence type="ECO:0000313" key="9">
    <source>
        <dbReference type="RefSeq" id="XP_006817739.1"/>
    </source>
</evidence>
<keyword evidence="4" id="KW-0238">DNA-binding</keyword>